<protein>
    <recommendedName>
        <fullName evidence="3">NAD(P)-binding protein</fullName>
    </recommendedName>
</protein>
<dbReference type="OrthoDB" id="419598at2759"/>
<organism evidence="1 2">
    <name type="scientific">Clathrospora elynae</name>
    <dbReference type="NCBI Taxonomy" id="706981"/>
    <lineage>
        <taxon>Eukaryota</taxon>
        <taxon>Fungi</taxon>
        <taxon>Dikarya</taxon>
        <taxon>Ascomycota</taxon>
        <taxon>Pezizomycotina</taxon>
        <taxon>Dothideomycetes</taxon>
        <taxon>Pleosporomycetidae</taxon>
        <taxon>Pleosporales</taxon>
        <taxon>Diademaceae</taxon>
        <taxon>Clathrospora</taxon>
    </lineage>
</organism>
<evidence type="ECO:0008006" key="3">
    <source>
        <dbReference type="Google" id="ProtNLM"/>
    </source>
</evidence>
<accession>A0A6A5STN6</accession>
<dbReference type="Gene3D" id="3.40.50.720">
    <property type="entry name" value="NAD(P)-binding Rossmann-like Domain"/>
    <property type="match status" value="1"/>
</dbReference>
<dbReference type="InterPro" id="IPR036291">
    <property type="entry name" value="NAD(P)-bd_dom_sf"/>
</dbReference>
<reference evidence="1" key="1">
    <citation type="journal article" date="2020" name="Stud. Mycol.">
        <title>101 Dothideomycetes genomes: a test case for predicting lifestyles and emergence of pathogens.</title>
        <authorList>
            <person name="Haridas S."/>
            <person name="Albert R."/>
            <person name="Binder M."/>
            <person name="Bloem J."/>
            <person name="Labutti K."/>
            <person name="Salamov A."/>
            <person name="Andreopoulos B."/>
            <person name="Baker S."/>
            <person name="Barry K."/>
            <person name="Bills G."/>
            <person name="Bluhm B."/>
            <person name="Cannon C."/>
            <person name="Castanera R."/>
            <person name="Culley D."/>
            <person name="Daum C."/>
            <person name="Ezra D."/>
            <person name="Gonzalez J."/>
            <person name="Henrissat B."/>
            <person name="Kuo A."/>
            <person name="Liang C."/>
            <person name="Lipzen A."/>
            <person name="Lutzoni F."/>
            <person name="Magnuson J."/>
            <person name="Mondo S."/>
            <person name="Nolan M."/>
            <person name="Ohm R."/>
            <person name="Pangilinan J."/>
            <person name="Park H.-J."/>
            <person name="Ramirez L."/>
            <person name="Alfaro M."/>
            <person name="Sun H."/>
            <person name="Tritt A."/>
            <person name="Yoshinaga Y."/>
            <person name="Zwiers L.-H."/>
            <person name="Turgeon B."/>
            <person name="Goodwin S."/>
            <person name="Spatafora J."/>
            <person name="Crous P."/>
            <person name="Grigoriev I."/>
        </authorList>
    </citation>
    <scope>NUCLEOTIDE SEQUENCE</scope>
    <source>
        <strain evidence="1">CBS 161.51</strain>
    </source>
</reference>
<evidence type="ECO:0000313" key="2">
    <source>
        <dbReference type="Proteomes" id="UP000800038"/>
    </source>
</evidence>
<dbReference type="SUPFAM" id="SSF51735">
    <property type="entry name" value="NAD(P)-binding Rossmann-fold domains"/>
    <property type="match status" value="1"/>
</dbReference>
<proteinExistence type="predicted"/>
<name>A0A6A5STN6_9PLEO</name>
<evidence type="ECO:0000313" key="1">
    <source>
        <dbReference type="EMBL" id="KAF1943871.1"/>
    </source>
</evidence>
<dbReference type="AlphaFoldDB" id="A0A6A5STN6"/>
<keyword evidence="2" id="KW-1185">Reference proteome</keyword>
<dbReference type="Proteomes" id="UP000800038">
    <property type="component" value="Unassembled WGS sequence"/>
</dbReference>
<dbReference type="EMBL" id="ML976021">
    <property type="protein sequence ID" value="KAF1943871.1"/>
    <property type="molecule type" value="Genomic_DNA"/>
</dbReference>
<sequence>MASYTKNITQLATASAPFTTVALFGANGQRPVHTFKVIVFIPPSGNINAKGSDAEKADRDCIAKNPNRVDAMFSALVGPALDAQATIQDAAADAGHPNERATIHPAIRSGKRSFTMVSCGDFYNQEREKIWCPWTQSPSSYTIHVIGDPDVEAEYAHLDDFANFLVATLLGPLRSENQYLNVYTGKKVGLDVQGVDALHEVWVNLKKAPKDYTERSFSVDFWYLVKGTQGKGEFVRPKSQIHNALFPDVTITPFKGYLKQSFGKGGKW</sequence>
<gene>
    <name evidence="1" type="ORF">EJ02DRAFT_443008</name>
</gene>
<dbReference type="Gene3D" id="3.90.25.10">
    <property type="entry name" value="UDP-galactose 4-epimerase, domain 1"/>
    <property type="match status" value="1"/>
</dbReference>